<dbReference type="Proteomes" id="UP000016930">
    <property type="component" value="Unassembled WGS sequence"/>
</dbReference>
<evidence type="ECO:0000313" key="1">
    <source>
        <dbReference type="EMBL" id="EMD37244.1"/>
    </source>
</evidence>
<name>M2PLK1_CERS8</name>
<gene>
    <name evidence="1" type="ORF">CERSUDRAFT_73158</name>
</gene>
<dbReference type="OrthoDB" id="2751318at2759"/>
<proteinExistence type="predicted"/>
<accession>M2PLK1</accession>
<dbReference type="HOGENOM" id="CLU_1184893_0_0_1"/>
<dbReference type="InterPro" id="IPR036537">
    <property type="entry name" value="Adaptor_Cbl_N_dom_sf"/>
</dbReference>
<dbReference type="EMBL" id="KB445796">
    <property type="protein sequence ID" value="EMD37244.1"/>
    <property type="molecule type" value="Genomic_DNA"/>
</dbReference>
<reference evidence="1 2" key="1">
    <citation type="journal article" date="2012" name="Proc. Natl. Acad. Sci. U.S.A.">
        <title>Comparative genomics of Ceriporiopsis subvermispora and Phanerochaete chrysosporium provide insight into selective ligninolysis.</title>
        <authorList>
            <person name="Fernandez-Fueyo E."/>
            <person name="Ruiz-Duenas F.J."/>
            <person name="Ferreira P."/>
            <person name="Floudas D."/>
            <person name="Hibbett D.S."/>
            <person name="Canessa P."/>
            <person name="Larrondo L.F."/>
            <person name="James T.Y."/>
            <person name="Seelenfreund D."/>
            <person name="Lobos S."/>
            <person name="Polanco R."/>
            <person name="Tello M."/>
            <person name="Honda Y."/>
            <person name="Watanabe T."/>
            <person name="Watanabe T."/>
            <person name="Ryu J.S."/>
            <person name="Kubicek C.P."/>
            <person name="Schmoll M."/>
            <person name="Gaskell J."/>
            <person name="Hammel K.E."/>
            <person name="St John F.J."/>
            <person name="Vanden Wymelenberg A."/>
            <person name="Sabat G."/>
            <person name="Splinter BonDurant S."/>
            <person name="Syed K."/>
            <person name="Yadav J.S."/>
            <person name="Doddapaneni H."/>
            <person name="Subramanian V."/>
            <person name="Lavin J.L."/>
            <person name="Oguiza J.A."/>
            <person name="Perez G."/>
            <person name="Pisabarro A.G."/>
            <person name="Ramirez L."/>
            <person name="Santoyo F."/>
            <person name="Master E."/>
            <person name="Coutinho P.M."/>
            <person name="Henrissat B."/>
            <person name="Lombard V."/>
            <person name="Magnuson J.K."/>
            <person name="Kuees U."/>
            <person name="Hori C."/>
            <person name="Igarashi K."/>
            <person name="Samejima M."/>
            <person name="Held B.W."/>
            <person name="Barry K.W."/>
            <person name="LaButti K.M."/>
            <person name="Lapidus A."/>
            <person name="Lindquist E.A."/>
            <person name="Lucas S.M."/>
            <person name="Riley R."/>
            <person name="Salamov A.A."/>
            <person name="Hoffmeister D."/>
            <person name="Schwenk D."/>
            <person name="Hadar Y."/>
            <person name="Yarden O."/>
            <person name="de Vries R.P."/>
            <person name="Wiebenga A."/>
            <person name="Stenlid J."/>
            <person name="Eastwood D."/>
            <person name="Grigoriev I.V."/>
            <person name="Berka R.M."/>
            <person name="Blanchette R.A."/>
            <person name="Kersten P."/>
            <person name="Martinez A.T."/>
            <person name="Vicuna R."/>
            <person name="Cullen D."/>
        </authorList>
    </citation>
    <scope>NUCLEOTIDE SEQUENCE [LARGE SCALE GENOMIC DNA]</scope>
    <source>
        <strain evidence="1 2">B</strain>
    </source>
</reference>
<organism evidence="1 2">
    <name type="scientific">Ceriporiopsis subvermispora (strain B)</name>
    <name type="common">White-rot fungus</name>
    <name type="synonym">Gelatoporia subvermispora</name>
    <dbReference type="NCBI Taxonomy" id="914234"/>
    <lineage>
        <taxon>Eukaryota</taxon>
        <taxon>Fungi</taxon>
        <taxon>Dikarya</taxon>
        <taxon>Basidiomycota</taxon>
        <taxon>Agaricomycotina</taxon>
        <taxon>Agaricomycetes</taxon>
        <taxon>Polyporales</taxon>
        <taxon>Gelatoporiaceae</taxon>
        <taxon>Gelatoporia</taxon>
    </lineage>
</organism>
<dbReference type="AlphaFoldDB" id="M2PLK1"/>
<sequence>MKLLKIKSRDVVSGIRTGVHIADVFAQCAPIWELQSITKTACKIVEHCESMQDNKKQAIDLAGHASNIRNVLDECVDSTLEECADEGFRRGLINLAEVLRAATSKLKRFINVQSHAKTLKRYSEQLKDALDVFQIRNSLGLRGDLARSRSDTKATLHMVQFVGEYHSNEQLAAGLDNFGVPRSEEMNSRQAKNGIYQGTVLSRPLDNEFEHMYQILQTRRHSQPVVDVIVVKYR</sequence>
<dbReference type="InterPro" id="IPR059179">
    <property type="entry name" value="MLKL-like_MCAfunc"/>
</dbReference>
<keyword evidence="2" id="KW-1185">Reference proteome</keyword>
<evidence type="ECO:0000313" key="2">
    <source>
        <dbReference type="Proteomes" id="UP000016930"/>
    </source>
</evidence>
<dbReference type="CDD" id="cd21037">
    <property type="entry name" value="MLKL_NTD"/>
    <property type="match status" value="1"/>
</dbReference>
<dbReference type="GO" id="GO:0007166">
    <property type="term" value="P:cell surface receptor signaling pathway"/>
    <property type="evidence" value="ECO:0007669"/>
    <property type="project" value="InterPro"/>
</dbReference>
<protein>
    <recommendedName>
        <fullName evidence="3">Fungal N-terminal domain-containing protein</fullName>
    </recommendedName>
</protein>
<dbReference type="Gene3D" id="1.20.930.20">
    <property type="entry name" value="Adaptor protein Cbl, N-terminal domain"/>
    <property type="match status" value="1"/>
</dbReference>
<evidence type="ECO:0008006" key="3">
    <source>
        <dbReference type="Google" id="ProtNLM"/>
    </source>
</evidence>